<sequence length="309" mass="35404">MYWKKWYRECVLCPRECRADRLNGGKGFCRQTAELRVARAALHFWEEPCISGTRGSGTVFFTGCHLGCIFCQNHQISQEGYGESISVTRLAEIFMELQEEGAHNINLVSASHYTPQIAEALRIARKKGLAIPVVYNTSGFEKVDTLKLLDGWVDIYLTDFKFMDPALSKKYAYEEGYSFYAMKALDEMVRQVKDPVFDASGMMEKGVIVRHLVLPGASMDSRKIIKYLYETYGDHIYMSIMNQYTPVRTFQHYPELNQSVKKKVYENIIRYALNLGVEQAFIQEGGTVRESFIPDFDGKGVKAKRDHTI</sequence>
<dbReference type="PIRSF" id="PIRSF004869">
    <property type="entry name" value="PflX_prd"/>
    <property type="match status" value="1"/>
</dbReference>
<keyword evidence="1 5" id="KW-0949">S-adenosyl-L-methionine</keyword>
<dbReference type="InterPro" id="IPR013785">
    <property type="entry name" value="Aldolase_TIM"/>
</dbReference>
<evidence type="ECO:0000256" key="1">
    <source>
        <dbReference type="ARBA" id="ARBA00022691"/>
    </source>
</evidence>
<gene>
    <name evidence="7" type="ORF">IAB63_06940</name>
</gene>
<feature type="domain" description="Radical SAM core" evidence="6">
    <location>
        <begin position="59"/>
        <end position="193"/>
    </location>
</feature>
<reference evidence="7" key="1">
    <citation type="submission" date="2020-10" db="EMBL/GenBank/DDBJ databases">
        <authorList>
            <person name="Gilroy R."/>
        </authorList>
    </citation>
    <scope>NUCLEOTIDE SEQUENCE</scope>
    <source>
        <strain evidence="7">CHK187-14744</strain>
    </source>
</reference>
<keyword evidence="2 5" id="KW-0479">Metal-binding</keyword>
<feature type="binding site" evidence="5">
    <location>
        <position position="68"/>
    </location>
    <ligand>
        <name>[4Fe-4S] cluster</name>
        <dbReference type="ChEBI" id="CHEBI:49883"/>
        <note>4Fe-4S-S-AdoMet</note>
    </ligand>
</feature>
<dbReference type="Pfam" id="PF04055">
    <property type="entry name" value="Radical_SAM"/>
    <property type="match status" value="1"/>
</dbReference>
<dbReference type="Proteomes" id="UP000824164">
    <property type="component" value="Unassembled WGS sequence"/>
</dbReference>
<comment type="cofactor">
    <cofactor evidence="5">
        <name>[4Fe-4S] cluster</name>
        <dbReference type="ChEBI" id="CHEBI:49883"/>
    </cofactor>
    <text evidence="5">Binds 1 [4Fe-4S] cluster. The cluster is coordinated with 3 cysteines and an exchangeable S-adenosyl-L-methionine.</text>
</comment>
<dbReference type="GO" id="GO:0046872">
    <property type="term" value="F:metal ion binding"/>
    <property type="evidence" value="ECO:0007669"/>
    <property type="project" value="UniProtKB-KW"/>
</dbReference>
<dbReference type="InterPro" id="IPR007197">
    <property type="entry name" value="rSAM"/>
</dbReference>
<dbReference type="InterPro" id="IPR016431">
    <property type="entry name" value="Pyrv-formate_lyase-activ_prd"/>
</dbReference>
<reference evidence="7" key="2">
    <citation type="journal article" date="2021" name="PeerJ">
        <title>Extensive microbial diversity within the chicken gut microbiome revealed by metagenomics and culture.</title>
        <authorList>
            <person name="Gilroy R."/>
            <person name="Ravi A."/>
            <person name="Getino M."/>
            <person name="Pursley I."/>
            <person name="Horton D.L."/>
            <person name="Alikhan N.F."/>
            <person name="Baker D."/>
            <person name="Gharbi K."/>
            <person name="Hall N."/>
            <person name="Watson M."/>
            <person name="Adriaenssens E.M."/>
            <person name="Foster-Nyarko E."/>
            <person name="Jarju S."/>
            <person name="Secka A."/>
            <person name="Antonio M."/>
            <person name="Oren A."/>
            <person name="Chaudhuri R.R."/>
            <person name="La Ragione R."/>
            <person name="Hildebrand F."/>
            <person name="Pallen M.J."/>
        </authorList>
    </citation>
    <scope>NUCLEOTIDE SEQUENCE</scope>
    <source>
        <strain evidence="7">CHK187-14744</strain>
    </source>
</reference>
<evidence type="ECO:0000313" key="8">
    <source>
        <dbReference type="Proteomes" id="UP000824164"/>
    </source>
</evidence>
<dbReference type="PANTHER" id="PTHR43075">
    <property type="entry name" value="FORMATE LYASE ACTIVATING ENZYME, PUTATIVE (AFU_ORTHOLOGUE AFUA_2G15630)-RELATED"/>
    <property type="match status" value="1"/>
</dbReference>
<name>A0A9D1HHX5_9FIRM</name>
<evidence type="ECO:0000259" key="6">
    <source>
        <dbReference type="Pfam" id="PF04055"/>
    </source>
</evidence>
<dbReference type="Gene3D" id="3.20.20.70">
    <property type="entry name" value="Aldolase class I"/>
    <property type="match status" value="1"/>
</dbReference>
<keyword evidence="3 5" id="KW-0408">Iron</keyword>
<dbReference type="InterPro" id="IPR040085">
    <property type="entry name" value="MJ0674-like"/>
</dbReference>
<dbReference type="AlphaFoldDB" id="A0A9D1HHX5"/>
<evidence type="ECO:0000256" key="3">
    <source>
        <dbReference type="ARBA" id="ARBA00023004"/>
    </source>
</evidence>
<proteinExistence type="predicted"/>
<dbReference type="GO" id="GO:0003824">
    <property type="term" value="F:catalytic activity"/>
    <property type="evidence" value="ECO:0007669"/>
    <property type="project" value="InterPro"/>
</dbReference>
<feature type="binding site" evidence="5">
    <location>
        <position position="71"/>
    </location>
    <ligand>
        <name>[4Fe-4S] cluster</name>
        <dbReference type="ChEBI" id="CHEBI:49883"/>
        <note>4Fe-4S-S-AdoMet</note>
    </ligand>
</feature>
<evidence type="ECO:0000256" key="4">
    <source>
        <dbReference type="ARBA" id="ARBA00023014"/>
    </source>
</evidence>
<dbReference type="GO" id="GO:0051536">
    <property type="term" value="F:iron-sulfur cluster binding"/>
    <property type="evidence" value="ECO:0007669"/>
    <property type="project" value="UniProtKB-KW"/>
</dbReference>
<evidence type="ECO:0000256" key="5">
    <source>
        <dbReference type="PIRSR" id="PIRSR004869-50"/>
    </source>
</evidence>
<dbReference type="InterPro" id="IPR058240">
    <property type="entry name" value="rSAM_sf"/>
</dbReference>
<keyword evidence="4 5" id="KW-0411">Iron-sulfur</keyword>
<dbReference type="CDD" id="cd01335">
    <property type="entry name" value="Radical_SAM"/>
    <property type="match status" value="1"/>
</dbReference>
<comment type="caution">
    <text evidence="7">The sequence shown here is derived from an EMBL/GenBank/DDBJ whole genome shotgun (WGS) entry which is preliminary data.</text>
</comment>
<feature type="binding site" evidence="5">
    <location>
        <position position="64"/>
    </location>
    <ligand>
        <name>[4Fe-4S] cluster</name>
        <dbReference type="ChEBI" id="CHEBI:49883"/>
        <note>4Fe-4S-S-AdoMet</note>
    </ligand>
</feature>
<organism evidence="7 8">
    <name type="scientific">Candidatus Onthocola gallistercoris</name>
    <dbReference type="NCBI Taxonomy" id="2840876"/>
    <lineage>
        <taxon>Bacteria</taxon>
        <taxon>Bacillati</taxon>
        <taxon>Bacillota</taxon>
        <taxon>Bacilli</taxon>
        <taxon>Candidatus Onthocola</taxon>
    </lineage>
</organism>
<dbReference type="SUPFAM" id="SSF102114">
    <property type="entry name" value="Radical SAM enzymes"/>
    <property type="match status" value="1"/>
</dbReference>
<dbReference type="SFLD" id="SFLDG01099">
    <property type="entry name" value="Uncharacterised_Radical_SAM_Su"/>
    <property type="match status" value="1"/>
</dbReference>
<dbReference type="PANTHER" id="PTHR43075:SF1">
    <property type="entry name" value="FORMATE LYASE ACTIVATING ENZYME, PUTATIVE (AFU_ORTHOLOGUE AFUA_2G15630)-RELATED"/>
    <property type="match status" value="1"/>
</dbReference>
<evidence type="ECO:0000313" key="7">
    <source>
        <dbReference type="EMBL" id="HIU02970.1"/>
    </source>
</evidence>
<dbReference type="EMBL" id="DVLT01000044">
    <property type="protein sequence ID" value="HIU02970.1"/>
    <property type="molecule type" value="Genomic_DNA"/>
</dbReference>
<dbReference type="SFLD" id="SFLDS00029">
    <property type="entry name" value="Radical_SAM"/>
    <property type="match status" value="1"/>
</dbReference>
<accession>A0A9D1HHX5</accession>
<evidence type="ECO:0000256" key="2">
    <source>
        <dbReference type="ARBA" id="ARBA00022723"/>
    </source>
</evidence>
<protein>
    <submittedName>
        <fullName evidence="7">Radical SAM protein</fullName>
    </submittedName>
</protein>